<dbReference type="HOGENOM" id="CLU_025849_0_1_1"/>
<dbReference type="GO" id="GO:0016593">
    <property type="term" value="C:Cdc73/Paf1 complex"/>
    <property type="evidence" value="ECO:0007669"/>
    <property type="project" value="InterPro"/>
</dbReference>
<name>K3WBG9_GLOUD</name>
<evidence type="ECO:0000313" key="9">
    <source>
        <dbReference type="Proteomes" id="UP000019132"/>
    </source>
</evidence>
<dbReference type="OMA" id="CAFHLKY"/>
<dbReference type="InterPro" id="IPR038103">
    <property type="entry name" value="CDC73_C_sf"/>
</dbReference>
<dbReference type="InterPro" id="IPR007852">
    <property type="entry name" value="Cdc73/Parafibromin"/>
</dbReference>
<dbReference type="Proteomes" id="UP000019132">
    <property type="component" value="Unassembled WGS sequence"/>
</dbReference>
<dbReference type="GO" id="GO:0006368">
    <property type="term" value="P:transcription elongation by RNA polymerase II"/>
    <property type="evidence" value="ECO:0007669"/>
    <property type="project" value="InterPro"/>
</dbReference>
<dbReference type="InParanoid" id="K3WBG9"/>
<proteinExistence type="inferred from homology"/>
<sequence length="435" mass="48533">MAATSATPTAVLQDLREHLIKGKSVRVEGDDLVLTDLNGDALKTFPKHTPTAYHSKNSPDKKYDVLAVYTCYTHAALTFSDYVLRCRTEKATVVSTVDKKDLIAFLKGDIETSPQILGEDGKPTASDAAHDAKTASSESKGDVAANGAHRHEKKDVASESAKKRKLAHDAKDGDRHKDHKRGESQKAAGDASTSSTTLSAADSAIKRILDRECTFRNRTTVLNANKKTFENVLKMIEVVNAETKEKIEKASKASLLAPTSAVRKEQLPLSRMVKEKIPGTPIIVVPAGFSDLFTMLNVKDFLEDGVYIPNMQKKAEGCRKAQSIILQHEEEGETYTFKIVDSVARFRDKDWRCVVAVIASGQSWQFKGWKWNFPLEVFKKVCGIHIYNQGAQLSEEIKQWDVKILMIHPDKRHLDKVAAKEFWSYLFAFLKLKLQ</sequence>
<evidence type="ECO:0000256" key="2">
    <source>
        <dbReference type="ARBA" id="ARBA00010427"/>
    </source>
</evidence>
<keyword evidence="3" id="KW-0804">Transcription</keyword>
<feature type="compositionally biased region" description="Basic and acidic residues" evidence="5">
    <location>
        <begin position="153"/>
        <end position="184"/>
    </location>
</feature>
<dbReference type="InterPro" id="IPR031336">
    <property type="entry name" value="CDC73_C"/>
</dbReference>
<accession>K3WBG9</accession>
<dbReference type="eggNOG" id="KOG3786">
    <property type="taxonomic scope" value="Eukaryota"/>
</dbReference>
<evidence type="ECO:0000259" key="6">
    <source>
        <dbReference type="Pfam" id="PF05179"/>
    </source>
</evidence>
<dbReference type="GO" id="GO:0000993">
    <property type="term" value="F:RNA polymerase II complex binding"/>
    <property type="evidence" value="ECO:0007669"/>
    <property type="project" value="TreeGrafter"/>
</dbReference>
<dbReference type="STRING" id="431595.K3WBG9"/>
<evidence type="ECO:0008006" key="10">
    <source>
        <dbReference type="Google" id="ProtNLM"/>
    </source>
</evidence>
<dbReference type="EnsemblProtists" id="PYU1_T002310">
    <property type="protein sequence ID" value="PYU1_T002310"/>
    <property type="gene ID" value="PYU1_G002307"/>
</dbReference>
<evidence type="ECO:0000256" key="4">
    <source>
        <dbReference type="ARBA" id="ARBA00023242"/>
    </source>
</evidence>
<evidence type="ECO:0000256" key="1">
    <source>
        <dbReference type="ARBA" id="ARBA00004123"/>
    </source>
</evidence>
<dbReference type="PANTHER" id="PTHR12466:SF8">
    <property type="entry name" value="PARAFIBROMIN"/>
    <property type="match status" value="1"/>
</dbReference>
<dbReference type="AlphaFoldDB" id="K3WBG9"/>
<evidence type="ECO:0000313" key="8">
    <source>
        <dbReference type="EnsemblProtists" id="PYU1_T002310"/>
    </source>
</evidence>
<feature type="compositionally biased region" description="Low complexity" evidence="5">
    <location>
        <begin position="187"/>
        <end position="196"/>
    </location>
</feature>
<protein>
    <recommendedName>
        <fullName evidence="10">Cell division control protein 73 C-terminal domain-containing protein</fullName>
    </recommendedName>
</protein>
<dbReference type="GO" id="GO:0032968">
    <property type="term" value="P:positive regulation of transcription elongation by RNA polymerase II"/>
    <property type="evidence" value="ECO:0007669"/>
    <property type="project" value="TreeGrafter"/>
</dbReference>
<reference evidence="8" key="3">
    <citation type="submission" date="2014-11" db="UniProtKB">
        <authorList>
            <consortium name="EnsemblProtists"/>
        </authorList>
    </citation>
    <scope>IDENTIFICATION</scope>
    <source>
        <strain evidence="8">DAOM BR144</strain>
    </source>
</reference>
<organism evidence="8 9">
    <name type="scientific">Globisporangium ultimum (strain ATCC 200006 / CBS 805.95 / DAOM BR144)</name>
    <name type="common">Pythium ultimum</name>
    <dbReference type="NCBI Taxonomy" id="431595"/>
    <lineage>
        <taxon>Eukaryota</taxon>
        <taxon>Sar</taxon>
        <taxon>Stramenopiles</taxon>
        <taxon>Oomycota</taxon>
        <taxon>Peronosporomycetes</taxon>
        <taxon>Pythiales</taxon>
        <taxon>Pythiaceae</taxon>
        <taxon>Globisporangium</taxon>
    </lineage>
</organism>
<keyword evidence="9" id="KW-1185">Reference proteome</keyword>
<evidence type="ECO:0000256" key="3">
    <source>
        <dbReference type="ARBA" id="ARBA00023163"/>
    </source>
</evidence>
<evidence type="ECO:0000259" key="7">
    <source>
        <dbReference type="Pfam" id="PF16050"/>
    </source>
</evidence>
<dbReference type="InterPro" id="IPR032041">
    <property type="entry name" value="Cdc73_N"/>
</dbReference>
<comment type="similarity">
    <text evidence="2">Belongs to the CDC73 family.</text>
</comment>
<dbReference type="VEuPathDB" id="FungiDB:PYU1_G002307"/>
<evidence type="ECO:0000256" key="5">
    <source>
        <dbReference type="SAM" id="MobiDB-lite"/>
    </source>
</evidence>
<feature type="domain" description="Cell division control protein 73 C-terminal" evidence="6">
    <location>
        <begin position="280"/>
        <end position="426"/>
    </location>
</feature>
<dbReference type="Pfam" id="PF05179">
    <property type="entry name" value="CDC73_C"/>
    <property type="match status" value="1"/>
</dbReference>
<comment type="subcellular location">
    <subcellularLocation>
        <location evidence="1">Nucleus</location>
    </subcellularLocation>
</comment>
<keyword evidence="4" id="KW-0539">Nucleus</keyword>
<dbReference type="PANTHER" id="PTHR12466">
    <property type="entry name" value="CDC73 DOMAIN PROTEIN"/>
    <property type="match status" value="1"/>
</dbReference>
<reference evidence="9" key="1">
    <citation type="journal article" date="2010" name="Genome Biol.">
        <title>Genome sequence of the necrotrophic plant pathogen Pythium ultimum reveals original pathogenicity mechanisms and effector repertoire.</title>
        <authorList>
            <person name="Levesque C.A."/>
            <person name="Brouwer H."/>
            <person name="Cano L."/>
            <person name="Hamilton J.P."/>
            <person name="Holt C."/>
            <person name="Huitema E."/>
            <person name="Raffaele S."/>
            <person name="Robideau G.P."/>
            <person name="Thines M."/>
            <person name="Win J."/>
            <person name="Zerillo M.M."/>
            <person name="Beakes G.W."/>
            <person name="Boore J.L."/>
            <person name="Busam D."/>
            <person name="Dumas B."/>
            <person name="Ferriera S."/>
            <person name="Fuerstenberg S.I."/>
            <person name="Gachon C.M."/>
            <person name="Gaulin E."/>
            <person name="Govers F."/>
            <person name="Grenville-Briggs L."/>
            <person name="Horner N."/>
            <person name="Hostetler J."/>
            <person name="Jiang R.H."/>
            <person name="Johnson J."/>
            <person name="Krajaejun T."/>
            <person name="Lin H."/>
            <person name="Meijer H.J."/>
            <person name="Moore B."/>
            <person name="Morris P."/>
            <person name="Phuntmart V."/>
            <person name="Puiu D."/>
            <person name="Shetty J."/>
            <person name="Stajich J.E."/>
            <person name="Tripathy S."/>
            <person name="Wawra S."/>
            <person name="van West P."/>
            <person name="Whitty B.R."/>
            <person name="Coutinho P.M."/>
            <person name="Henrissat B."/>
            <person name="Martin F."/>
            <person name="Thomas P.D."/>
            <person name="Tyler B.M."/>
            <person name="De Vries R.P."/>
            <person name="Kamoun S."/>
            <person name="Yandell M."/>
            <person name="Tisserat N."/>
            <person name="Buell C.R."/>
        </authorList>
    </citation>
    <scope>NUCLEOTIDE SEQUENCE</scope>
    <source>
        <strain evidence="9">DAOM:BR144</strain>
    </source>
</reference>
<dbReference type="Pfam" id="PF16050">
    <property type="entry name" value="CDC73_N"/>
    <property type="match status" value="1"/>
</dbReference>
<feature type="domain" description="Paf1 complex subunit Cdc73 N-terminal" evidence="7">
    <location>
        <begin position="15"/>
        <end position="157"/>
    </location>
</feature>
<feature type="region of interest" description="Disordered" evidence="5">
    <location>
        <begin position="114"/>
        <end position="196"/>
    </location>
</feature>
<dbReference type="Gene3D" id="3.40.50.11990">
    <property type="entry name" value="RNA polymerase II accessory factor, Cdc73 C-terminal domain"/>
    <property type="match status" value="1"/>
</dbReference>
<reference evidence="9" key="2">
    <citation type="submission" date="2010-04" db="EMBL/GenBank/DDBJ databases">
        <authorList>
            <person name="Buell R."/>
            <person name="Hamilton J."/>
            <person name="Hostetler J."/>
        </authorList>
    </citation>
    <scope>NUCLEOTIDE SEQUENCE [LARGE SCALE GENOMIC DNA]</scope>
    <source>
        <strain evidence="9">DAOM:BR144</strain>
    </source>
</reference>